<reference evidence="3" key="1">
    <citation type="submission" date="2007-07" db="EMBL/GenBank/DDBJ databases">
        <title>PCAP assembly of the Caenorhabditis remanei genome.</title>
        <authorList>
            <consortium name="The Caenorhabditis remanei Sequencing Consortium"/>
            <person name="Wilson R.K."/>
        </authorList>
    </citation>
    <scope>NUCLEOTIDE SEQUENCE [LARGE SCALE GENOMIC DNA]</scope>
    <source>
        <strain evidence="3">PB4641</strain>
    </source>
</reference>
<dbReference type="Proteomes" id="UP000008281">
    <property type="component" value="Unassembled WGS sequence"/>
</dbReference>
<accession>E3MQF4</accession>
<proteinExistence type="predicted"/>
<name>E3MQF4_CAERE</name>
<dbReference type="GO" id="GO:0009653">
    <property type="term" value="P:anatomical structure morphogenesis"/>
    <property type="evidence" value="ECO:0007669"/>
    <property type="project" value="TreeGrafter"/>
</dbReference>
<dbReference type="EMBL" id="DS268465">
    <property type="protein sequence ID" value="EFP06784.1"/>
    <property type="molecule type" value="Genomic_DNA"/>
</dbReference>
<dbReference type="SMART" id="SM00473">
    <property type="entry name" value="PAN_AP"/>
    <property type="match status" value="1"/>
</dbReference>
<keyword evidence="4" id="KW-1185">Reference proteome</keyword>
<evidence type="ECO:0000313" key="4">
    <source>
        <dbReference type="Proteomes" id="UP000008281"/>
    </source>
</evidence>
<feature type="domain" description="Apple" evidence="2">
    <location>
        <begin position="83"/>
        <end position="169"/>
    </location>
</feature>
<dbReference type="PROSITE" id="PS50948">
    <property type="entry name" value="PAN"/>
    <property type="match status" value="1"/>
</dbReference>
<evidence type="ECO:0000313" key="3">
    <source>
        <dbReference type="EMBL" id="EFP06784.1"/>
    </source>
</evidence>
<gene>
    <name evidence="3" type="ORF">CRE_11223</name>
</gene>
<protein>
    <recommendedName>
        <fullName evidence="2">Apple domain-containing protein</fullName>
    </recommendedName>
</protein>
<evidence type="ECO:0000256" key="1">
    <source>
        <dbReference type="SAM" id="SignalP"/>
    </source>
</evidence>
<dbReference type="PROSITE" id="PS51257">
    <property type="entry name" value="PROKAR_LIPOPROTEIN"/>
    <property type="match status" value="1"/>
</dbReference>
<dbReference type="InterPro" id="IPR052774">
    <property type="entry name" value="Celegans_DevNeuronal_Protein"/>
</dbReference>
<feature type="signal peptide" evidence="1">
    <location>
        <begin position="1"/>
        <end position="18"/>
    </location>
</feature>
<evidence type="ECO:0000259" key="2">
    <source>
        <dbReference type="PROSITE" id="PS50948"/>
    </source>
</evidence>
<dbReference type="InterPro" id="IPR003609">
    <property type="entry name" value="Pan_app"/>
</dbReference>
<dbReference type="eggNOG" id="KOG0520">
    <property type="taxonomic scope" value="Eukaryota"/>
</dbReference>
<dbReference type="SUPFAM" id="SSF57414">
    <property type="entry name" value="Hairpin loop containing domain-like"/>
    <property type="match status" value="1"/>
</dbReference>
<sequence>MILRRLLPLFILIATAYGCQDTETVTFFVNGDAKLPQSATACFNSCALGNCTGVLFQGDKCIVMDKTNYFGRVEEQNYIEKKCVKKAPHKLLVMEWDDRILVDRSRSVRKADTKLECLSLCAQEKSFPCLSAMFYRESKDCLLNSASSSSAKLKMDTGGFKVSYMELHGLKGNFCLSIERNCINSKNCVSLV</sequence>
<organism evidence="4">
    <name type="scientific">Caenorhabditis remanei</name>
    <name type="common">Caenorhabditis vulgaris</name>
    <dbReference type="NCBI Taxonomy" id="31234"/>
    <lineage>
        <taxon>Eukaryota</taxon>
        <taxon>Metazoa</taxon>
        <taxon>Ecdysozoa</taxon>
        <taxon>Nematoda</taxon>
        <taxon>Chromadorea</taxon>
        <taxon>Rhabditida</taxon>
        <taxon>Rhabditina</taxon>
        <taxon>Rhabditomorpha</taxon>
        <taxon>Rhabditoidea</taxon>
        <taxon>Rhabditidae</taxon>
        <taxon>Peloderinae</taxon>
        <taxon>Caenorhabditis</taxon>
    </lineage>
</organism>
<keyword evidence="1" id="KW-0732">Signal</keyword>
<dbReference type="Gene3D" id="3.50.4.10">
    <property type="entry name" value="Hepatocyte Growth Factor"/>
    <property type="match status" value="1"/>
</dbReference>
<dbReference type="AlphaFoldDB" id="E3MQF4"/>
<dbReference type="HOGENOM" id="CLU_1416380_0_0_1"/>
<dbReference type="CDD" id="cd01099">
    <property type="entry name" value="PAN_AP_HGF"/>
    <property type="match status" value="1"/>
</dbReference>
<dbReference type="PANTHER" id="PTHR47327">
    <property type="entry name" value="FI18240P1-RELATED"/>
    <property type="match status" value="1"/>
</dbReference>
<feature type="chain" id="PRO_5003175390" description="Apple domain-containing protein" evidence="1">
    <location>
        <begin position="19"/>
        <end position="192"/>
    </location>
</feature>
<dbReference type="InParanoid" id="E3MQF4"/>
<dbReference type="PANTHER" id="PTHR47327:SF1">
    <property type="entry name" value="RE15579P"/>
    <property type="match status" value="1"/>
</dbReference>
<dbReference type="Pfam" id="PF00024">
    <property type="entry name" value="PAN_1"/>
    <property type="match status" value="1"/>
</dbReference>